<accession>A0A0F9UPI9</accession>
<proteinExistence type="predicted"/>
<evidence type="ECO:0000256" key="1">
    <source>
        <dbReference type="SAM" id="Phobius"/>
    </source>
</evidence>
<dbReference type="PANTHER" id="PTHR34387:SF2">
    <property type="entry name" value="SLR1258 PROTEIN"/>
    <property type="match status" value="1"/>
</dbReference>
<evidence type="ECO:0008006" key="3">
    <source>
        <dbReference type="Google" id="ProtNLM"/>
    </source>
</evidence>
<feature type="transmembrane region" description="Helical" evidence="1">
    <location>
        <begin position="15"/>
        <end position="37"/>
    </location>
</feature>
<dbReference type="InterPro" id="IPR007497">
    <property type="entry name" value="SIMPL/DUF541"/>
</dbReference>
<dbReference type="Gene3D" id="3.30.70.2970">
    <property type="entry name" value="Protein of unknown function (DUF541), domain 2"/>
    <property type="match status" value="1"/>
</dbReference>
<dbReference type="Pfam" id="PF04402">
    <property type="entry name" value="SIMPL"/>
    <property type="match status" value="1"/>
</dbReference>
<comment type="caution">
    <text evidence="2">The sequence shown here is derived from an EMBL/GenBank/DDBJ whole genome shotgun (WGS) entry which is preliminary data.</text>
</comment>
<dbReference type="GO" id="GO:0006974">
    <property type="term" value="P:DNA damage response"/>
    <property type="evidence" value="ECO:0007669"/>
    <property type="project" value="TreeGrafter"/>
</dbReference>
<name>A0A0F9UPI9_9ZZZZ</name>
<organism evidence="2">
    <name type="scientific">marine sediment metagenome</name>
    <dbReference type="NCBI Taxonomy" id="412755"/>
    <lineage>
        <taxon>unclassified sequences</taxon>
        <taxon>metagenomes</taxon>
        <taxon>ecological metagenomes</taxon>
    </lineage>
</organism>
<dbReference type="AlphaFoldDB" id="A0A0F9UPI9"/>
<dbReference type="EMBL" id="LAZR01000085">
    <property type="protein sequence ID" value="KKN93559.1"/>
    <property type="molecule type" value="Genomic_DNA"/>
</dbReference>
<keyword evidence="1" id="KW-0472">Membrane</keyword>
<sequence length="270" mass="30170">MDHEDFKNLKEKKKALLAVFIVLLNIFLAVLIVSTLVDIQNKIKTGKYIGQEIETKNTITISNIGEIYAKPDLALISFSVKTEAKTIAGAMNKNTEKMNRVIDSAKEEGVEEKDLKTTSFNIYPRYEWFKETGIPLYPEGKRVLVGYEITQSLQVKIRDMKNIGKIIEGATTAGANQVGNLQFTIDKQDELKAEARKQAIDKAKIKAKKLASQLGVNLVRITNFSESSALPRYYGLGFEEMAGIDEAEVPQIETGENKITVTVTITYEIN</sequence>
<gene>
    <name evidence="2" type="ORF">LCGC14_0197480</name>
</gene>
<keyword evidence="1" id="KW-0812">Transmembrane</keyword>
<dbReference type="PANTHER" id="PTHR34387">
    <property type="entry name" value="SLR1258 PROTEIN"/>
    <property type="match status" value="1"/>
</dbReference>
<evidence type="ECO:0000313" key="2">
    <source>
        <dbReference type="EMBL" id="KKN93559.1"/>
    </source>
</evidence>
<dbReference type="InterPro" id="IPR052022">
    <property type="entry name" value="26kDa_periplasmic_antigen"/>
</dbReference>
<reference evidence="2" key="1">
    <citation type="journal article" date="2015" name="Nature">
        <title>Complex archaea that bridge the gap between prokaryotes and eukaryotes.</title>
        <authorList>
            <person name="Spang A."/>
            <person name="Saw J.H."/>
            <person name="Jorgensen S.L."/>
            <person name="Zaremba-Niedzwiedzka K."/>
            <person name="Martijn J."/>
            <person name="Lind A.E."/>
            <person name="van Eijk R."/>
            <person name="Schleper C."/>
            <person name="Guy L."/>
            <person name="Ettema T.J."/>
        </authorList>
    </citation>
    <scope>NUCLEOTIDE SEQUENCE</scope>
</reference>
<dbReference type="Gene3D" id="3.30.110.170">
    <property type="entry name" value="Protein of unknown function (DUF541), domain 1"/>
    <property type="match status" value="1"/>
</dbReference>
<protein>
    <recommendedName>
        <fullName evidence="3">26 kDa periplasmic immunogenic protein</fullName>
    </recommendedName>
</protein>
<keyword evidence="1" id="KW-1133">Transmembrane helix</keyword>